<organism evidence="3 4">
    <name type="scientific">Thermospira aquatica</name>
    <dbReference type="NCBI Taxonomy" id="2828656"/>
    <lineage>
        <taxon>Bacteria</taxon>
        <taxon>Pseudomonadati</taxon>
        <taxon>Spirochaetota</taxon>
        <taxon>Spirochaetia</taxon>
        <taxon>Brevinematales</taxon>
        <taxon>Thermospiraceae</taxon>
        <taxon>Thermospira</taxon>
    </lineage>
</organism>
<dbReference type="RefSeq" id="WP_271435536.1">
    <property type="nucleotide sequence ID" value="NZ_CP073355.1"/>
</dbReference>
<evidence type="ECO:0000313" key="4">
    <source>
        <dbReference type="Proteomes" id="UP001056539"/>
    </source>
</evidence>
<feature type="domain" description="Mut7-C RNAse" evidence="1">
    <location>
        <begin position="89"/>
        <end position="230"/>
    </location>
</feature>
<dbReference type="Proteomes" id="UP001056539">
    <property type="component" value="Chromosome"/>
</dbReference>
<gene>
    <name evidence="3" type="ORF">KDW03_00965</name>
</gene>
<dbReference type="InterPro" id="IPR002782">
    <property type="entry name" value="Mut7-C_RNAse_dom"/>
</dbReference>
<evidence type="ECO:0000259" key="1">
    <source>
        <dbReference type="Pfam" id="PF01927"/>
    </source>
</evidence>
<proteinExistence type="predicted"/>
<sequence length="242" mass="28455">MPTVNIRLYSFLARIAKAKEFSLTFDVMPTVKHLVEHLGIPHTEVDLIVADGNLVPWTYIPQDGERISFYPLWHTLPVPHLQKPPPEIRFVVDVNLGKLAKLLRILGFDTLYQNTFSDEEILAIGTQQNRIILTRDKLLLCHHKILYGHWVMAEHPYDQANEVIERYNLYDIIQPLSRCLICNTLLLPIAKSEIEQHLPPRVKTWCEEFFFCPTCDRIYWKGSHYEHMMQWIQNLKKEKNKA</sequence>
<dbReference type="AlphaFoldDB" id="A0AAX3BDU0"/>
<dbReference type="PANTHER" id="PTHR39081">
    <property type="entry name" value="MUT7-C DOMAIN-CONTAINING PROTEIN"/>
    <property type="match status" value="1"/>
</dbReference>
<name>A0AAX3BDU0_9SPIR</name>
<dbReference type="SUPFAM" id="SSF54285">
    <property type="entry name" value="MoaD/ThiS"/>
    <property type="match status" value="1"/>
</dbReference>
<evidence type="ECO:0008006" key="5">
    <source>
        <dbReference type="Google" id="ProtNLM"/>
    </source>
</evidence>
<keyword evidence="4" id="KW-1185">Reference proteome</keyword>
<reference evidence="3" key="1">
    <citation type="submission" date="2021-04" db="EMBL/GenBank/DDBJ databases">
        <authorList>
            <person name="Postec A."/>
        </authorList>
    </citation>
    <scope>NUCLEOTIDE SEQUENCE</scope>
    <source>
        <strain evidence="3">F1F22</strain>
    </source>
</reference>
<feature type="domain" description="Ubiquitin Mut7-C" evidence="2">
    <location>
        <begin position="7"/>
        <end position="74"/>
    </location>
</feature>
<dbReference type="Pfam" id="PF01927">
    <property type="entry name" value="Mut7-C"/>
    <property type="match status" value="1"/>
</dbReference>
<reference evidence="3" key="2">
    <citation type="submission" date="2022-06" db="EMBL/GenBank/DDBJ databases">
        <title>Thermospira aquatica gen. nov., sp. nov.</title>
        <authorList>
            <person name="Ben Ali Gam Z."/>
            <person name="Labat M."/>
        </authorList>
    </citation>
    <scope>NUCLEOTIDE SEQUENCE</scope>
    <source>
        <strain evidence="3">F1F22</strain>
    </source>
</reference>
<dbReference type="Pfam" id="PF14451">
    <property type="entry name" value="Ub-Mut7C"/>
    <property type="match status" value="1"/>
</dbReference>
<evidence type="ECO:0000313" key="3">
    <source>
        <dbReference type="EMBL" id="URA10406.1"/>
    </source>
</evidence>
<dbReference type="PANTHER" id="PTHR39081:SF1">
    <property type="entry name" value="MUT7-C RNASE DOMAIN-CONTAINING PROTEIN"/>
    <property type="match status" value="1"/>
</dbReference>
<dbReference type="EMBL" id="CP073355">
    <property type="protein sequence ID" value="URA10406.1"/>
    <property type="molecule type" value="Genomic_DNA"/>
</dbReference>
<dbReference type="KEGG" id="taqu:KDW03_00965"/>
<evidence type="ECO:0000259" key="2">
    <source>
        <dbReference type="Pfam" id="PF14451"/>
    </source>
</evidence>
<dbReference type="InterPro" id="IPR016155">
    <property type="entry name" value="Mopterin_synth/thiamin_S_b"/>
</dbReference>
<dbReference type="InterPro" id="IPR027798">
    <property type="entry name" value="Ub_Mut7C"/>
</dbReference>
<accession>A0AAX3BDU0</accession>
<protein>
    <recommendedName>
        <fullName evidence="5">Twitching motility protein PilT</fullName>
    </recommendedName>
</protein>